<feature type="compositionally biased region" description="Low complexity" evidence="4">
    <location>
        <begin position="8"/>
        <end position="21"/>
    </location>
</feature>
<feature type="region of interest" description="Disordered" evidence="4">
    <location>
        <begin position="1"/>
        <end position="21"/>
    </location>
</feature>
<evidence type="ECO:0000256" key="4">
    <source>
        <dbReference type="SAM" id="MobiDB-lite"/>
    </source>
</evidence>
<dbReference type="GO" id="GO:0043565">
    <property type="term" value="F:sequence-specific DNA binding"/>
    <property type="evidence" value="ECO:0007669"/>
    <property type="project" value="InterPro"/>
</dbReference>
<dbReference type="Gene3D" id="1.10.10.60">
    <property type="entry name" value="Homeodomain-like"/>
    <property type="match status" value="1"/>
</dbReference>
<gene>
    <name evidence="6" type="ORF">ET495_12045</name>
</gene>
<feature type="domain" description="HTH araC/xylS-type" evidence="5">
    <location>
        <begin position="246"/>
        <end position="347"/>
    </location>
</feature>
<dbReference type="GO" id="GO:0003700">
    <property type="term" value="F:DNA-binding transcription factor activity"/>
    <property type="evidence" value="ECO:0007669"/>
    <property type="project" value="InterPro"/>
</dbReference>
<dbReference type="Proteomes" id="UP000291758">
    <property type="component" value="Chromosome"/>
</dbReference>
<dbReference type="EMBL" id="CP035495">
    <property type="protein sequence ID" value="QAY63845.1"/>
    <property type="molecule type" value="Genomic_DNA"/>
</dbReference>
<keyword evidence="3" id="KW-0804">Transcription</keyword>
<keyword evidence="2" id="KW-0238">DNA-binding</keyword>
<evidence type="ECO:0000256" key="1">
    <source>
        <dbReference type="ARBA" id="ARBA00023015"/>
    </source>
</evidence>
<sequence>MTMTAPLARPMTRRTAMAAPAARPTRITARTTTGCPFEPETGAAVSVREWKGEEALAQLSGLVAVTARPESFHVQTRTARFGAFDVTYMVHGPLRFEGASDNFGHDVKTLRMVVVLDGEIVLRTGDALHGEQATLRRRDGALIVGWAPVTYTAATPARVVVVDVPADHDALVGLPETAPFVVGGSETALLSALAAFALDLLRQDVETLTPAVRAQVTDSLESLYSGTVSTLAVPSGGDWNRRSQRMHVVRYIATHYADPQLGPTTLAAHLGMSKRSLQRLFEGEKMSVSQLVQAKRVDQVLLRLRDPRYAGTSLDELAVLTGFGSALALRRAVQAATGRTPSALRQEALSGWAAN</sequence>
<dbReference type="PANTHER" id="PTHR46796:SF6">
    <property type="entry name" value="ARAC SUBFAMILY"/>
    <property type="match status" value="1"/>
</dbReference>
<dbReference type="OrthoDB" id="4944076at2"/>
<reference evidence="6 7" key="1">
    <citation type="submission" date="2019-01" db="EMBL/GenBank/DDBJ databases">
        <title>Genome sequencing of strain 2JSPR-7.</title>
        <authorList>
            <person name="Heo J."/>
            <person name="Kim S.-J."/>
            <person name="Kim J.-S."/>
            <person name="Hong S.-B."/>
            <person name="Kwon S.-W."/>
        </authorList>
    </citation>
    <scope>NUCLEOTIDE SEQUENCE [LARGE SCALE GENOMIC DNA]</scope>
    <source>
        <strain evidence="6 7">2JSPR-7</strain>
    </source>
</reference>
<dbReference type="InterPro" id="IPR018060">
    <property type="entry name" value="HTH_AraC"/>
</dbReference>
<evidence type="ECO:0000313" key="7">
    <source>
        <dbReference type="Proteomes" id="UP000291758"/>
    </source>
</evidence>
<evidence type="ECO:0000259" key="5">
    <source>
        <dbReference type="PROSITE" id="PS01124"/>
    </source>
</evidence>
<dbReference type="InterPro" id="IPR018062">
    <property type="entry name" value="HTH_AraC-typ_CS"/>
</dbReference>
<organism evidence="6 7">
    <name type="scientific">Xylanimonas allomyrinae</name>
    <dbReference type="NCBI Taxonomy" id="2509459"/>
    <lineage>
        <taxon>Bacteria</taxon>
        <taxon>Bacillati</taxon>
        <taxon>Actinomycetota</taxon>
        <taxon>Actinomycetes</taxon>
        <taxon>Micrococcales</taxon>
        <taxon>Promicromonosporaceae</taxon>
        <taxon>Xylanimonas</taxon>
    </lineage>
</organism>
<dbReference type="PANTHER" id="PTHR46796">
    <property type="entry name" value="HTH-TYPE TRANSCRIPTIONAL ACTIVATOR RHAS-RELATED"/>
    <property type="match status" value="1"/>
</dbReference>
<evidence type="ECO:0000256" key="2">
    <source>
        <dbReference type="ARBA" id="ARBA00023125"/>
    </source>
</evidence>
<name>A0A4P6EN05_9MICO</name>
<evidence type="ECO:0000313" key="6">
    <source>
        <dbReference type="EMBL" id="QAY63845.1"/>
    </source>
</evidence>
<proteinExistence type="predicted"/>
<dbReference type="AlphaFoldDB" id="A0A4P6EN05"/>
<protein>
    <submittedName>
        <fullName evidence="6">AraC family transcriptional regulator</fullName>
    </submittedName>
</protein>
<dbReference type="Pfam" id="PF12833">
    <property type="entry name" value="HTH_18"/>
    <property type="match status" value="1"/>
</dbReference>
<keyword evidence="1" id="KW-0805">Transcription regulation</keyword>
<dbReference type="RefSeq" id="WP_129205005.1">
    <property type="nucleotide sequence ID" value="NZ_CP035495.1"/>
</dbReference>
<dbReference type="PROSITE" id="PS00041">
    <property type="entry name" value="HTH_ARAC_FAMILY_1"/>
    <property type="match status" value="1"/>
</dbReference>
<dbReference type="KEGG" id="xyl:ET495_12045"/>
<dbReference type="InterPro" id="IPR050204">
    <property type="entry name" value="AraC_XylS_family_regulators"/>
</dbReference>
<accession>A0A4P6EN05</accession>
<dbReference type="SMART" id="SM00342">
    <property type="entry name" value="HTH_ARAC"/>
    <property type="match status" value="1"/>
</dbReference>
<dbReference type="PROSITE" id="PS01124">
    <property type="entry name" value="HTH_ARAC_FAMILY_2"/>
    <property type="match status" value="1"/>
</dbReference>
<evidence type="ECO:0000256" key="3">
    <source>
        <dbReference type="ARBA" id="ARBA00023163"/>
    </source>
</evidence>
<keyword evidence="7" id="KW-1185">Reference proteome</keyword>